<reference evidence="9" key="1">
    <citation type="submission" date="2020-05" db="UniProtKB">
        <authorList>
            <consortium name="EnsemblMetazoa"/>
        </authorList>
    </citation>
    <scope>IDENTIFICATION</scope>
    <source>
        <strain evidence="9">Yale</strain>
    </source>
</reference>
<dbReference type="EnsemblMetazoa" id="GMOY006770-RA">
    <property type="protein sequence ID" value="GMOY006770-PA"/>
    <property type="gene ID" value="GMOY006770"/>
</dbReference>
<dbReference type="InterPro" id="IPR018114">
    <property type="entry name" value="TRYPSIN_HIS"/>
</dbReference>
<keyword evidence="1" id="KW-0732">Signal</keyword>
<evidence type="ECO:0000256" key="7">
    <source>
        <dbReference type="SAM" id="Phobius"/>
    </source>
</evidence>
<evidence type="ECO:0000256" key="4">
    <source>
        <dbReference type="ARBA" id="ARBA00023157"/>
    </source>
</evidence>
<keyword evidence="10" id="KW-1185">Reference proteome</keyword>
<keyword evidence="2" id="KW-0106">Calcium</keyword>
<dbReference type="PRINTS" id="PR00722">
    <property type="entry name" value="CHYMOTRYPSIN"/>
</dbReference>
<dbReference type="InterPro" id="IPR001314">
    <property type="entry name" value="Peptidase_S1A"/>
</dbReference>
<dbReference type="InterPro" id="IPR012464">
    <property type="entry name" value="DUF1676"/>
</dbReference>
<evidence type="ECO:0000313" key="9">
    <source>
        <dbReference type="EnsemblMetazoa" id="GMOY006770-PA"/>
    </source>
</evidence>
<dbReference type="FunFam" id="2.40.10.10:FF:000028">
    <property type="entry name" value="Serine protease easter"/>
    <property type="match status" value="1"/>
</dbReference>
<dbReference type="PhylomeDB" id="A0A1B0G0J9"/>
<evidence type="ECO:0000259" key="8">
    <source>
        <dbReference type="PROSITE" id="PS50240"/>
    </source>
</evidence>
<keyword evidence="7" id="KW-1133">Transmembrane helix</keyword>
<dbReference type="Proteomes" id="UP000092444">
    <property type="component" value="Unassembled WGS sequence"/>
</dbReference>
<evidence type="ECO:0000313" key="10">
    <source>
        <dbReference type="Proteomes" id="UP000092444"/>
    </source>
</evidence>
<feature type="domain" description="Peptidase S1" evidence="8">
    <location>
        <begin position="112"/>
        <end position="422"/>
    </location>
</feature>
<protein>
    <recommendedName>
        <fullName evidence="8">Peptidase S1 domain-containing protein</fullName>
    </recommendedName>
</protein>
<name>A0A1B0G0J9_GLOMM</name>
<dbReference type="InterPro" id="IPR001254">
    <property type="entry name" value="Trypsin_dom"/>
</dbReference>
<dbReference type="VEuPathDB" id="VectorBase:GMOY006770"/>
<dbReference type="Gene3D" id="2.40.10.10">
    <property type="entry name" value="Trypsin-like serine proteases"/>
    <property type="match status" value="2"/>
</dbReference>
<keyword evidence="7" id="KW-0812">Transmembrane</keyword>
<dbReference type="Pfam" id="PF07898">
    <property type="entry name" value="DUF1676"/>
    <property type="match status" value="1"/>
</dbReference>
<dbReference type="InterPro" id="IPR009003">
    <property type="entry name" value="Peptidase_S1_PA"/>
</dbReference>
<keyword evidence="4" id="KW-1015">Disulfide bond</keyword>
<accession>A0A1B0G0J9</accession>
<evidence type="ECO:0000256" key="5">
    <source>
        <dbReference type="ARBA" id="ARBA00023180"/>
    </source>
</evidence>
<organism evidence="9 10">
    <name type="scientific">Glossina morsitans morsitans</name>
    <name type="common">Savannah tsetse fly</name>
    <dbReference type="NCBI Taxonomy" id="37546"/>
    <lineage>
        <taxon>Eukaryota</taxon>
        <taxon>Metazoa</taxon>
        <taxon>Ecdysozoa</taxon>
        <taxon>Arthropoda</taxon>
        <taxon>Hexapoda</taxon>
        <taxon>Insecta</taxon>
        <taxon>Pterygota</taxon>
        <taxon>Neoptera</taxon>
        <taxon>Endopterygota</taxon>
        <taxon>Diptera</taxon>
        <taxon>Brachycera</taxon>
        <taxon>Muscomorpha</taxon>
        <taxon>Hippoboscoidea</taxon>
        <taxon>Glossinidae</taxon>
        <taxon>Glossina</taxon>
    </lineage>
</organism>
<dbReference type="GO" id="GO:0006508">
    <property type="term" value="P:proteolysis"/>
    <property type="evidence" value="ECO:0007669"/>
    <property type="project" value="InterPro"/>
</dbReference>
<dbReference type="STRING" id="37546.A0A1B0G0J9"/>
<keyword evidence="7" id="KW-0472">Membrane</keyword>
<keyword evidence="5" id="KW-0325">Glycoprotein</keyword>
<dbReference type="SUPFAM" id="SSF50494">
    <property type="entry name" value="Trypsin-like serine proteases"/>
    <property type="match status" value="1"/>
</dbReference>
<evidence type="ECO:0000256" key="6">
    <source>
        <dbReference type="ARBA" id="ARBA00024195"/>
    </source>
</evidence>
<dbReference type="PROSITE" id="PS50240">
    <property type="entry name" value="TRYPSIN_DOM"/>
    <property type="match status" value="1"/>
</dbReference>
<dbReference type="InterPro" id="IPR051487">
    <property type="entry name" value="Ser/Thr_Proteases_Immune/Dev"/>
</dbReference>
<proteinExistence type="inferred from homology"/>
<feature type="transmembrane region" description="Helical" evidence="7">
    <location>
        <begin position="493"/>
        <end position="513"/>
    </location>
</feature>
<comment type="similarity">
    <text evidence="6">Belongs to the peptidase S1 family. CLIP subfamily.</text>
</comment>
<evidence type="ECO:0000256" key="3">
    <source>
        <dbReference type="ARBA" id="ARBA00023145"/>
    </source>
</evidence>
<dbReference type="PANTHER" id="PTHR24256">
    <property type="entry name" value="TRYPTASE-RELATED"/>
    <property type="match status" value="1"/>
</dbReference>
<evidence type="ECO:0000256" key="2">
    <source>
        <dbReference type="ARBA" id="ARBA00022837"/>
    </source>
</evidence>
<dbReference type="InterPro" id="IPR043504">
    <property type="entry name" value="Peptidase_S1_PA_chymotrypsin"/>
</dbReference>
<keyword evidence="3" id="KW-0865">Zymogen</keyword>
<dbReference type="CDD" id="cd00190">
    <property type="entry name" value="Tryp_SPc"/>
    <property type="match status" value="1"/>
</dbReference>
<dbReference type="AlphaFoldDB" id="A0A1B0G0J9"/>
<dbReference type="Pfam" id="PF00089">
    <property type="entry name" value="Trypsin"/>
    <property type="match status" value="1"/>
</dbReference>
<dbReference type="SMART" id="SM00020">
    <property type="entry name" value="Tryp_SPc"/>
    <property type="match status" value="1"/>
</dbReference>
<dbReference type="GO" id="GO:0004252">
    <property type="term" value="F:serine-type endopeptidase activity"/>
    <property type="evidence" value="ECO:0007669"/>
    <property type="project" value="InterPro"/>
</dbReference>
<sequence length="577" mass="64444">MSKTTANGQNDSKRGLVLCLKPSEEMSKFFALSFICLNICTEGAHLNNLEAARFIKPDMRERGVPQLTKDALPKPFWLHFVSANKPSYQRYGEELLPRFAECTQSKSLMARITRGEKAHLKEYPWMVLLEYTNGKEKRHFCVGSLINQRYVITAAHCLESHLHLGLWRLSSVRLGEWDTSTNPDCSLSAYDEAFCAPKYIVVMIEQAIPHPLYKSNSKHSINDIALLRLERNVRYNDFISPICLPRSAESNNITYDGTRMAVIGWGRDEDSKESKIKMKASVVGVDAAKCKKFYRRKDVILTDSHICAVGEGGSDSCKGDSGATAMEDKINRTAECSASSIEMSLYCRGMRAARNIIYNLNKTNKPIVIVRGLEIVPSRRSTDTTDDINTNYVNAGNVDNVVNDKDDTLVGRFSAYLRTHELNIKFSELLADETESFLARDLWQNDLTKLNASMSASASEARKKDKGQGAMMMMAVMFSKMMAVMGIGGVGALAMKALGVAMTALVLAGIIGMKSLMSHGHESSHSVQYLTADGHHHRRRRRSNSGIINVLSETRHNKSDTGIWNSQPLAYRGWQQD</sequence>
<dbReference type="EMBL" id="CCAG010011762">
    <property type="status" value="NOT_ANNOTATED_CDS"/>
    <property type="molecule type" value="Genomic_DNA"/>
</dbReference>
<evidence type="ECO:0000256" key="1">
    <source>
        <dbReference type="ARBA" id="ARBA00022729"/>
    </source>
</evidence>
<dbReference type="PROSITE" id="PS00134">
    <property type="entry name" value="TRYPSIN_HIS"/>
    <property type="match status" value="1"/>
</dbReference>